<keyword evidence="8 10" id="KW-0675">Receptor</keyword>
<keyword evidence="11" id="KW-1185">Reference proteome</keyword>
<evidence type="ECO:0000313" key="11">
    <source>
        <dbReference type="Proteomes" id="UP000319801"/>
    </source>
</evidence>
<protein>
    <submittedName>
        <fullName evidence="10">Interleukin-31 receptor subunit alpha</fullName>
    </submittedName>
</protein>
<dbReference type="PANTHER" id="PTHR48423">
    <property type="entry name" value="INTERLEUKIN-27 RECEPTOR SUBUNIT ALPHA"/>
    <property type="match status" value="1"/>
</dbReference>
<evidence type="ECO:0000256" key="9">
    <source>
        <dbReference type="ARBA" id="ARBA00023180"/>
    </source>
</evidence>
<dbReference type="InterPro" id="IPR013783">
    <property type="entry name" value="Ig-like_fold"/>
</dbReference>
<comment type="similarity">
    <text evidence="2">Belongs to the type I cytokine receptor family. Type 2 subfamily.</text>
</comment>
<keyword evidence="9" id="KW-0325">Glycoprotein</keyword>
<reference evidence="10 11" key="1">
    <citation type="journal article" date="2019" name="Genome Biol. Evol.">
        <title>Whole-Genome Sequencing of the Giant Devil Catfish, Bagarius yarrelli.</title>
        <authorList>
            <person name="Jiang W."/>
            <person name="Lv Y."/>
            <person name="Cheng L."/>
            <person name="Yang K."/>
            <person name="Chao B."/>
            <person name="Wang X."/>
            <person name="Li Y."/>
            <person name="Pan X."/>
            <person name="You X."/>
            <person name="Zhang Y."/>
            <person name="Yang J."/>
            <person name="Li J."/>
            <person name="Zhang X."/>
            <person name="Liu S."/>
            <person name="Sun C."/>
            <person name="Yang J."/>
            <person name="Shi Q."/>
        </authorList>
    </citation>
    <scope>NUCLEOTIDE SEQUENCE [LARGE SCALE GENOMIC DNA]</scope>
    <source>
        <strain evidence="10">JWS20170419001</strain>
        <tissue evidence="10">Muscle</tissue>
    </source>
</reference>
<organism evidence="10 11">
    <name type="scientific">Bagarius yarrelli</name>
    <name type="common">Goonch</name>
    <name type="synonym">Bagrus yarrelli</name>
    <dbReference type="NCBI Taxonomy" id="175774"/>
    <lineage>
        <taxon>Eukaryota</taxon>
        <taxon>Metazoa</taxon>
        <taxon>Chordata</taxon>
        <taxon>Craniata</taxon>
        <taxon>Vertebrata</taxon>
        <taxon>Euteleostomi</taxon>
        <taxon>Actinopterygii</taxon>
        <taxon>Neopterygii</taxon>
        <taxon>Teleostei</taxon>
        <taxon>Ostariophysi</taxon>
        <taxon>Siluriformes</taxon>
        <taxon>Sisoridae</taxon>
        <taxon>Sisorinae</taxon>
        <taxon>Bagarius</taxon>
    </lineage>
</organism>
<dbReference type="Gene3D" id="2.60.40.10">
    <property type="entry name" value="Immunoglobulins"/>
    <property type="match status" value="3"/>
</dbReference>
<dbReference type="InterPro" id="IPR052672">
    <property type="entry name" value="Type1_Cytokine_Rcpt_Type2"/>
</dbReference>
<evidence type="ECO:0000256" key="1">
    <source>
        <dbReference type="ARBA" id="ARBA00004479"/>
    </source>
</evidence>
<comment type="subcellular location">
    <subcellularLocation>
        <location evidence="1">Membrane</location>
        <topology evidence="1">Single-pass type I membrane protein</topology>
    </subcellularLocation>
</comment>
<sequence>MEQRLSVQQDMSDSLQMFSRAMDSGKTFTRPDSLTVTDGEELKVSHIIDGLQPFSQYSLTVACIGDYGLWSDWSKEFQGMTSEAIPIASPYVSFYVEPSGNKYTPQRLTLLWRALEIKSARGIILGYQVTYTPTKQPYLKRSVHTKNQKAILEVSSENYDLTVTAYNTAGQSPSTNLRVNAGVFQSLPKVKGVWASSEASSLRIRWETAALNVTEFAIEWFSFDDVTSKHWKRLNGSTFSTVLRGQITPLKVYTISVYAVYGTLCAPPETIQASLECGSK</sequence>
<keyword evidence="3" id="KW-0812">Transmembrane</keyword>
<evidence type="ECO:0000256" key="8">
    <source>
        <dbReference type="ARBA" id="ARBA00023170"/>
    </source>
</evidence>
<name>A0A556TXJ3_BAGYA</name>
<dbReference type="InterPro" id="IPR003961">
    <property type="entry name" value="FN3_dom"/>
</dbReference>
<keyword evidence="4" id="KW-0732">Signal</keyword>
<dbReference type="AlphaFoldDB" id="A0A556TXJ3"/>
<evidence type="ECO:0000256" key="4">
    <source>
        <dbReference type="ARBA" id="ARBA00022729"/>
    </source>
</evidence>
<dbReference type="SUPFAM" id="SSF49265">
    <property type="entry name" value="Fibronectin type III"/>
    <property type="match status" value="2"/>
</dbReference>
<proteinExistence type="inferred from homology"/>
<keyword evidence="7" id="KW-0472">Membrane</keyword>
<dbReference type="OrthoDB" id="9828391at2759"/>
<accession>A0A556TXJ3</accession>
<evidence type="ECO:0000256" key="5">
    <source>
        <dbReference type="ARBA" id="ARBA00022737"/>
    </source>
</evidence>
<dbReference type="EMBL" id="VCAZ01000026">
    <property type="protein sequence ID" value="TSL10174.1"/>
    <property type="molecule type" value="Genomic_DNA"/>
</dbReference>
<dbReference type="PANTHER" id="PTHR48423:SF1">
    <property type="entry name" value="INTERLEUKIN-27 RECEPTOR SUBUNIT ALPHA"/>
    <property type="match status" value="1"/>
</dbReference>
<evidence type="ECO:0000313" key="10">
    <source>
        <dbReference type="EMBL" id="TSL10174.1"/>
    </source>
</evidence>
<evidence type="ECO:0000256" key="6">
    <source>
        <dbReference type="ARBA" id="ARBA00022989"/>
    </source>
</evidence>
<dbReference type="InterPro" id="IPR036116">
    <property type="entry name" value="FN3_sf"/>
</dbReference>
<evidence type="ECO:0000256" key="2">
    <source>
        <dbReference type="ARBA" id="ARBA00008921"/>
    </source>
</evidence>
<keyword evidence="5" id="KW-0677">Repeat</keyword>
<evidence type="ECO:0000256" key="7">
    <source>
        <dbReference type="ARBA" id="ARBA00023136"/>
    </source>
</evidence>
<gene>
    <name evidence="10" type="ORF">Baya_6291</name>
</gene>
<keyword evidence="6" id="KW-1133">Transmembrane helix</keyword>
<evidence type="ECO:0000256" key="3">
    <source>
        <dbReference type="ARBA" id="ARBA00022692"/>
    </source>
</evidence>
<comment type="caution">
    <text evidence="10">The sequence shown here is derived from an EMBL/GenBank/DDBJ whole genome shotgun (WGS) entry which is preliminary data.</text>
</comment>
<dbReference type="Proteomes" id="UP000319801">
    <property type="component" value="Unassembled WGS sequence"/>
</dbReference>
<dbReference type="CDD" id="cd00063">
    <property type="entry name" value="FN3"/>
    <property type="match status" value="1"/>
</dbReference>
<dbReference type="GO" id="GO:0005886">
    <property type="term" value="C:plasma membrane"/>
    <property type="evidence" value="ECO:0007669"/>
    <property type="project" value="UniProtKB-ARBA"/>
</dbReference>